<name>A0A261TMY1_9BORD</name>
<evidence type="ECO:0000259" key="4">
    <source>
        <dbReference type="PROSITE" id="PS50949"/>
    </source>
</evidence>
<dbReference type="InterPro" id="IPR036390">
    <property type="entry name" value="WH_DNA-bd_sf"/>
</dbReference>
<dbReference type="InterPro" id="IPR036388">
    <property type="entry name" value="WH-like_DNA-bd_sf"/>
</dbReference>
<gene>
    <name evidence="5" type="ORF">CAL20_22705</name>
</gene>
<keyword evidence="1" id="KW-0805">Transcription regulation</keyword>
<dbReference type="PANTHER" id="PTHR43537">
    <property type="entry name" value="TRANSCRIPTIONAL REGULATOR, GNTR FAMILY"/>
    <property type="match status" value="1"/>
</dbReference>
<dbReference type="GO" id="GO:0003700">
    <property type="term" value="F:DNA-binding transcription factor activity"/>
    <property type="evidence" value="ECO:0007669"/>
    <property type="project" value="InterPro"/>
</dbReference>
<dbReference type="Gene3D" id="1.20.120.530">
    <property type="entry name" value="GntR ligand-binding domain-like"/>
    <property type="match status" value="1"/>
</dbReference>
<keyword evidence="6" id="KW-1185">Reference proteome</keyword>
<dbReference type="Pfam" id="PF00392">
    <property type="entry name" value="GntR"/>
    <property type="match status" value="1"/>
</dbReference>
<comment type="caution">
    <text evidence="5">The sequence shown here is derived from an EMBL/GenBank/DDBJ whole genome shotgun (WGS) entry which is preliminary data.</text>
</comment>
<evidence type="ECO:0000256" key="2">
    <source>
        <dbReference type="ARBA" id="ARBA00023125"/>
    </source>
</evidence>
<sequence>MRLVDPTSSSDQPDSLSAARISHSNLSSKVYQALRSSLAIGELMPGQKLTGRMLSEKLGVSQTPVREAMLQLVAERALTMNINRSVTVPTLSREKFVELRDMRVALEGLAARCAAEHVQAQHITALKALHKKMIAAKREGQYSTTLRLNREIHFGVYELSQRQELVAMIESLWVRTGPYLNLIYKNVDPNKIEPHEHEALFSALKARDAQACEASIVRDIIEGGRPILAHLVTAANVGG</sequence>
<evidence type="ECO:0000313" key="6">
    <source>
        <dbReference type="Proteomes" id="UP000216885"/>
    </source>
</evidence>
<dbReference type="SUPFAM" id="SSF48008">
    <property type="entry name" value="GntR ligand-binding domain-like"/>
    <property type="match status" value="1"/>
</dbReference>
<evidence type="ECO:0000256" key="3">
    <source>
        <dbReference type="ARBA" id="ARBA00023163"/>
    </source>
</evidence>
<dbReference type="AlphaFoldDB" id="A0A261TMY1"/>
<keyword evidence="2" id="KW-0238">DNA-binding</keyword>
<dbReference type="OrthoDB" id="7003764at2"/>
<dbReference type="EMBL" id="NEVQ01000022">
    <property type="protein sequence ID" value="OZI50651.1"/>
    <property type="molecule type" value="Genomic_DNA"/>
</dbReference>
<dbReference type="Gene3D" id="1.10.10.10">
    <property type="entry name" value="Winged helix-like DNA-binding domain superfamily/Winged helix DNA-binding domain"/>
    <property type="match status" value="1"/>
</dbReference>
<proteinExistence type="predicted"/>
<organism evidence="5 6">
    <name type="scientific">Bordetella genomosp. 4</name>
    <dbReference type="NCBI Taxonomy" id="463044"/>
    <lineage>
        <taxon>Bacteria</taxon>
        <taxon>Pseudomonadati</taxon>
        <taxon>Pseudomonadota</taxon>
        <taxon>Betaproteobacteria</taxon>
        <taxon>Burkholderiales</taxon>
        <taxon>Alcaligenaceae</taxon>
        <taxon>Bordetella</taxon>
    </lineage>
</organism>
<dbReference type="SUPFAM" id="SSF46785">
    <property type="entry name" value="Winged helix' DNA-binding domain"/>
    <property type="match status" value="1"/>
</dbReference>
<dbReference type="SMART" id="SM00345">
    <property type="entry name" value="HTH_GNTR"/>
    <property type="match status" value="1"/>
</dbReference>
<dbReference type="PANTHER" id="PTHR43537:SF39">
    <property type="entry name" value="HTH-TYPE TRANSCRIPTIONAL REGULATOR MCBR"/>
    <property type="match status" value="1"/>
</dbReference>
<evidence type="ECO:0000256" key="1">
    <source>
        <dbReference type="ARBA" id="ARBA00023015"/>
    </source>
</evidence>
<dbReference type="SMART" id="SM00895">
    <property type="entry name" value="FCD"/>
    <property type="match status" value="1"/>
</dbReference>
<keyword evidence="3" id="KW-0804">Transcription</keyword>
<dbReference type="Pfam" id="PF07729">
    <property type="entry name" value="FCD"/>
    <property type="match status" value="1"/>
</dbReference>
<dbReference type="RefSeq" id="WP_094823361.1">
    <property type="nucleotide sequence ID" value="NZ_NEVO01000016.1"/>
</dbReference>
<evidence type="ECO:0000313" key="5">
    <source>
        <dbReference type="EMBL" id="OZI50651.1"/>
    </source>
</evidence>
<dbReference type="InterPro" id="IPR000524">
    <property type="entry name" value="Tscrpt_reg_HTH_GntR"/>
</dbReference>
<dbReference type="InterPro" id="IPR008920">
    <property type="entry name" value="TF_FadR/GntR_C"/>
</dbReference>
<protein>
    <recommendedName>
        <fullName evidence="4">HTH gntR-type domain-containing protein</fullName>
    </recommendedName>
</protein>
<dbReference type="InterPro" id="IPR011711">
    <property type="entry name" value="GntR_C"/>
</dbReference>
<dbReference type="GO" id="GO:0003677">
    <property type="term" value="F:DNA binding"/>
    <property type="evidence" value="ECO:0007669"/>
    <property type="project" value="UniProtKB-KW"/>
</dbReference>
<accession>A0A261TMY1</accession>
<feature type="domain" description="HTH gntR-type" evidence="4">
    <location>
        <begin position="24"/>
        <end position="91"/>
    </location>
</feature>
<reference evidence="5 6" key="1">
    <citation type="submission" date="2017-05" db="EMBL/GenBank/DDBJ databases">
        <title>Complete and WGS of Bordetella genogroups.</title>
        <authorList>
            <person name="Spilker T."/>
            <person name="LiPuma J."/>
        </authorList>
    </citation>
    <scope>NUCLEOTIDE SEQUENCE [LARGE SCALE GENOMIC DNA]</scope>
    <source>
        <strain evidence="5 6">AU9919</strain>
    </source>
</reference>
<dbReference type="PROSITE" id="PS50949">
    <property type="entry name" value="HTH_GNTR"/>
    <property type="match status" value="1"/>
</dbReference>
<dbReference type="Proteomes" id="UP000216885">
    <property type="component" value="Unassembled WGS sequence"/>
</dbReference>